<gene>
    <name evidence="1" type="primary">CG13380</name>
    <name evidence="1" type="ORF">g.5689</name>
</gene>
<dbReference type="OrthoDB" id="7808876at2759"/>
<evidence type="ECO:0000313" key="1">
    <source>
        <dbReference type="EMBL" id="JAD08854.1"/>
    </source>
</evidence>
<name>A0A0A1XBQ3_ZEUCU</name>
<accession>A0A0A1XBQ3</accession>
<dbReference type="GeneID" id="105215286"/>
<reference evidence="1" key="1">
    <citation type="submission" date="2014-11" db="EMBL/GenBank/DDBJ databases">
        <authorList>
            <person name="Geib S."/>
        </authorList>
    </citation>
    <scope>NUCLEOTIDE SEQUENCE</scope>
</reference>
<proteinExistence type="predicted"/>
<organism evidence="1">
    <name type="scientific">Zeugodacus cucurbitae</name>
    <name type="common">Melon fruit fly</name>
    <name type="synonym">Bactrocera cucurbitae</name>
    <dbReference type="NCBI Taxonomy" id="28588"/>
    <lineage>
        <taxon>Eukaryota</taxon>
        <taxon>Metazoa</taxon>
        <taxon>Ecdysozoa</taxon>
        <taxon>Arthropoda</taxon>
        <taxon>Hexapoda</taxon>
        <taxon>Insecta</taxon>
        <taxon>Pterygota</taxon>
        <taxon>Neoptera</taxon>
        <taxon>Endopterygota</taxon>
        <taxon>Diptera</taxon>
        <taxon>Brachycera</taxon>
        <taxon>Muscomorpha</taxon>
        <taxon>Tephritoidea</taxon>
        <taxon>Tephritidae</taxon>
        <taxon>Zeugodacus</taxon>
        <taxon>Zeugodacus</taxon>
    </lineage>
</organism>
<sequence length="123" mass="14146">MPPRHRKKNSLNARLELARNNNTSAAEVIHQRCAQSKSITDNVSQKQTPELEQLIPEGCVCKREAKTFVCIMCKMFSYGRIAELCSIHPNVSYLMDFTCCPYCSGPSEHLHIVNMEYDRYFKT</sequence>
<reference evidence="1" key="2">
    <citation type="journal article" date="2015" name="Gigascience">
        <title>Reconstructing a comprehensive transcriptome assembly of a white-pupal translocated strain of the pest fruit fly Bactrocera cucurbitae.</title>
        <authorList>
            <person name="Sim S.B."/>
            <person name="Calla B."/>
            <person name="Hall B."/>
            <person name="DeRego T."/>
            <person name="Geib S.M."/>
        </authorList>
    </citation>
    <scope>NUCLEOTIDE SEQUENCE</scope>
</reference>
<dbReference type="EMBL" id="GBXI01005438">
    <property type="protein sequence ID" value="JAD08854.1"/>
    <property type="molecule type" value="Transcribed_RNA"/>
</dbReference>
<dbReference type="AlphaFoldDB" id="A0A0A1XBQ3"/>
<protein>
    <submittedName>
        <fullName evidence="1">Uncharacterized protein CG13380</fullName>
    </submittedName>
</protein>